<dbReference type="PANTHER" id="PTHR24399:SF75">
    <property type="entry name" value="ZFP14 ZINC FINGER PROTEIN-RELATED"/>
    <property type="match status" value="1"/>
</dbReference>
<dbReference type="WBParaSite" id="maker-uti_cns_0005194-snap-gene-0.9-mRNA-1">
    <property type="protein sequence ID" value="maker-uti_cns_0005194-snap-gene-0.9-mRNA-1"/>
    <property type="gene ID" value="maker-uti_cns_0005194-snap-gene-0.9"/>
</dbReference>
<dbReference type="InterPro" id="IPR036236">
    <property type="entry name" value="Znf_C2H2_sf"/>
</dbReference>
<sequence length="1622" mass="184318">PKSLYRSAWQLRQRRAIRASASQHGSQPHSFSEMPRRSVACPFCPRRFCRTRAAVAQYLRHVRSHGMGCDSEPEEAAATNSEAVRAAAVEQVASRNESAMQPCADGSRAVTKRHDCESVEKTRATKSAATRHRRAEGVLRPIQCDTCQKKFSRKSELKAHISAVHWKKKPHECKWCGKSFAKASHLHVHIWSHTGEKPFECEMCGKRFNRGSHLARHSSRLHAGEKAFFLRQRRAIRASASQHGSQPHSFSEMPRRSVACPFCPRRFCRTRAAVAQYLRHVRSHGMGFDSEPEEAAATNSEAVRAASVEQVASRNESAMQPCADGSRAVTKRQECESVGKTRATKSAATRHHRAQGVHRPIQCDTCQKKFSKKSHLKAHISAVHMKAKPHKCKRCGNFFSRLSHLYVHIRSHTGERPFECKVCGKRFNRSSHLTRHSSLHTGEKPFECKVCGKRVNRGSHLSRHSRLHTGEMPFECKVCGKRFRFSSGLTAHSRVHTGEKPFECKVCGRRFNRSSHLSRHSSLHTGEKPFECKCVWPKIQSRQHFDKALRAAQCIANIQIYCQSWPILCVKRFKLLTIVGGNRRFCRTRAAVAQYLRHVRSHGMGCDSEPEEAAATNSEAVRAAAVEQVASRNESAMQPCADGSRAVTKRQECESVGKTQATKSAATRHCRAQGVQRPFQCDTCQRKFFSKSHLKAHISGVHRNEKPHKCKWCGKSFLDVTHLHVHIRSHTGERPFECKMCGKRFSVSYSLTKHSRVHTGEKPFECKVCGKRFSDSSSLTKHLRLHTGEKPFECKVCGKRFSDSSSLIKHSRMHTREKPFVCKVCGKRFSDRSNLSKHSKLHTEEKPVESKECIKSFNQGSVLTKHFEQHNPHSFSKMRRGSVACPFCPRRFCRTRVAVARYLRHVRSHGMGCDSEPEEAAATNSAVRAATVEQVASRNKSTMMARHHRAQGVHRPFQCDTCQKKFSRESELNAHISAVHRKAKPHKCKRCGQFFSTSSHLHVHMRSHTGERPFECKVCGKRFSQGSHLTTHSRLHTGEKPFECKVCCKRFIQGSHLTTHFIVHTGEKPFQCNGCAKRFSDSSSLTRHSRVHTGEKPFECKLSYKIYSLISPSLRISVFFFTKHSTVHTGEKPFECKVCGKRFIQGSHLTTHSVVHTGEKPFQCNGCAKRFSDRSSLTRHSRVHSGEKPFECKVCGKRFSQCGHLNTHFRVHTGENSFEWCINKKIDLIKVYGKSSSRGRHLKWHSEHYICHSNPDYKVTNSLPLSIAVQEQTGFEHRHLSTDRSPTVSQRCRRRSVACPFCPRRFCRTRAAVAQYLRHVRSHEMGCDSEPEEAAATNSEAVRAAAVEQVASRNESVMQPCADGSRAVTKRYECESVGNTRATKSAATRHCRAEGVQRPFQCDTCQKKFSRKSNLKAHMSAVHRKAKPHKCKRCRKSFSSHLHVHMRSHTGERPFECEVCGKRFSVSSHLTTHSKVHTREKPFECKVCGKRFSDVSSFTRHSRLHTGEKPFECKVCGKRFNQSSNLIRHSKLHTGEKPFACKVCGKRFSDVSSFTRHSRLHTGEKPFECKVCGKRFSYSNSLIKHSRVHTGEKPFECKVCGKRFSDSSNRTTHSKLHRRKAI</sequence>
<dbReference type="GO" id="GO:0001227">
    <property type="term" value="F:DNA-binding transcription repressor activity, RNA polymerase II-specific"/>
    <property type="evidence" value="ECO:0007669"/>
    <property type="project" value="TreeGrafter"/>
</dbReference>
<protein>
    <submittedName>
        <fullName evidence="14">Zinc finger protein</fullName>
    </submittedName>
</protein>
<evidence type="ECO:0000256" key="5">
    <source>
        <dbReference type="ARBA" id="ARBA00022771"/>
    </source>
</evidence>
<dbReference type="InterPro" id="IPR013087">
    <property type="entry name" value="Znf_C2H2_type"/>
</dbReference>
<evidence type="ECO:0000256" key="4">
    <source>
        <dbReference type="ARBA" id="ARBA00022737"/>
    </source>
</evidence>
<dbReference type="GO" id="GO:0008270">
    <property type="term" value="F:zinc ion binding"/>
    <property type="evidence" value="ECO:0007669"/>
    <property type="project" value="UniProtKB-KW"/>
</dbReference>
<feature type="domain" description="C2H2-type" evidence="12">
    <location>
        <begin position="446"/>
        <end position="473"/>
    </location>
</feature>
<accession>A0A1I8HA22</accession>
<dbReference type="FunFam" id="3.30.160.60:FF:000478">
    <property type="entry name" value="Zinc finger protein 133"/>
    <property type="match status" value="3"/>
</dbReference>
<dbReference type="FunFam" id="3.30.160.60:FF:000016">
    <property type="entry name" value="zinc finger protein 37 homolog"/>
    <property type="match status" value="1"/>
</dbReference>
<feature type="domain" description="C2H2-type" evidence="12">
    <location>
        <begin position="820"/>
        <end position="847"/>
    </location>
</feature>
<feature type="domain" description="C2H2-type" evidence="12">
    <location>
        <begin position="736"/>
        <end position="763"/>
    </location>
</feature>
<feature type="domain" description="C2H2-type" evidence="12">
    <location>
        <begin position="1400"/>
        <end position="1428"/>
    </location>
</feature>
<feature type="domain" description="C2H2-type" evidence="12">
    <location>
        <begin position="1042"/>
        <end position="1069"/>
    </location>
</feature>
<evidence type="ECO:0000256" key="2">
    <source>
        <dbReference type="ARBA" id="ARBA00006991"/>
    </source>
</evidence>
<dbReference type="SUPFAM" id="SSF57667">
    <property type="entry name" value="beta-beta-alpha zinc fingers"/>
    <property type="match status" value="19"/>
</dbReference>
<dbReference type="Pfam" id="PF12874">
    <property type="entry name" value="zf-met"/>
    <property type="match status" value="1"/>
</dbReference>
<evidence type="ECO:0000256" key="7">
    <source>
        <dbReference type="ARBA" id="ARBA00023015"/>
    </source>
</evidence>
<keyword evidence="4" id="KW-0677">Repeat</keyword>
<feature type="domain" description="C2H2-type" evidence="12">
    <location>
        <begin position="502"/>
        <end position="529"/>
    </location>
</feature>
<feature type="domain" description="C2H2-type" evidence="12">
    <location>
        <begin position="764"/>
        <end position="791"/>
    </location>
</feature>
<keyword evidence="13" id="KW-1185">Reference proteome</keyword>
<keyword evidence="5 11" id="KW-0863">Zinc-finger</keyword>
<evidence type="ECO:0000259" key="12">
    <source>
        <dbReference type="PROSITE" id="PS50157"/>
    </source>
</evidence>
<feature type="domain" description="C2H2-type" evidence="12">
    <location>
        <begin position="792"/>
        <end position="819"/>
    </location>
</feature>
<feature type="domain" description="C2H2-type" evidence="12">
    <location>
        <begin position="1539"/>
        <end position="1566"/>
    </location>
</feature>
<dbReference type="FunFam" id="3.30.160.60:FF:000557">
    <property type="entry name" value="zinc finger and SCAN domain-containing protein 29"/>
    <property type="match status" value="5"/>
</dbReference>
<feature type="domain" description="C2H2-type" evidence="12">
    <location>
        <begin position="1162"/>
        <end position="1189"/>
    </location>
</feature>
<feature type="domain" description="C2H2-type" evidence="12">
    <location>
        <begin position="1014"/>
        <end position="1041"/>
    </location>
</feature>
<feature type="domain" description="C2H2-type" evidence="12">
    <location>
        <begin position="1429"/>
        <end position="1454"/>
    </location>
</feature>
<feature type="domain" description="C2H2-type" evidence="12">
    <location>
        <begin position="171"/>
        <end position="198"/>
    </location>
</feature>
<keyword evidence="7" id="KW-0805">Transcription regulation</keyword>
<feature type="domain" description="C2H2-type" evidence="12">
    <location>
        <begin position="142"/>
        <end position="170"/>
    </location>
</feature>
<keyword evidence="8" id="KW-0238">DNA-binding</keyword>
<dbReference type="Proteomes" id="UP000095280">
    <property type="component" value="Unplaced"/>
</dbReference>
<feature type="domain" description="C2H2-type" evidence="12">
    <location>
        <begin position="199"/>
        <end position="227"/>
    </location>
</feature>
<dbReference type="SMART" id="SM00355">
    <property type="entry name" value="ZnF_C2H2"/>
    <property type="match status" value="36"/>
</dbReference>
<evidence type="ECO:0000256" key="9">
    <source>
        <dbReference type="ARBA" id="ARBA00023163"/>
    </source>
</evidence>
<evidence type="ECO:0000256" key="6">
    <source>
        <dbReference type="ARBA" id="ARBA00022833"/>
    </source>
</evidence>
<proteinExistence type="inferred from homology"/>
<keyword evidence="10" id="KW-0539">Nucleus</keyword>
<keyword evidence="6" id="KW-0862">Zinc</keyword>
<feature type="domain" description="C2H2-type" evidence="12">
    <location>
        <begin position="708"/>
        <end position="735"/>
    </location>
</feature>
<feature type="domain" description="C2H2-type" evidence="12">
    <location>
        <begin position="1190"/>
        <end position="1217"/>
    </location>
</feature>
<dbReference type="FunFam" id="3.30.160.60:FF:001498">
    <property type="entry name" value="Zinc finger protein 404"/>
    <property type="match status" value="8"/>
</dbReference>
<dbReference type="Gene3D" id="3.30.160.60">
    <property type="entry name" value="Classic Zinc Finger"/>
    <property type="match status" value="32"/>
</dbReference>
<keyword evidence="3" id="KW-0479">Metal-binding</keyword>
<feature type="domain" description="C2H2-type" evidence="12">
    <location>
        <begin position="1595"/>
        <end position="1622"/>
    </location>
</feature>
<feature type="domain" description="C2H2-type" evidence="12">
    <location>
        <begin position="679"/>
        <end position="707"/>
    </location>
</feature>
<feature type="domain" description="C2H2-type" evidence="12">
    <location>
        <begin position="390"/>
        <end position="417"/>
    </location>
</feature>
<feature type="domain" description="C2H2-type" evidence="12">
    <location>
        <begin position="1070"/>
        <end position="1097"/>
    </location>
</feature>
<feature type="domain" description="C2H2-type" evidence="12">
    <location>
        <begin position="1455"/>
        <end position="1482"/>
    </location>
</feature>
<feature type="domain" description="C2H2-type" evidence="12">
    <location>
        <begin position="957"/>
        <end position="985"/>
    </location>
</feature>
<feature type="domain" description="C2H2-type" evidence="12">
    <location>
        <begin position="474"/>
        <end position="501"/>
    </location>
</feature>
<dbReference type="FunFam" id="3.30.160.60:FF:000188">
    <property type="entry name" value="Zinc finger protein 787"/>
    <property type="match status" value="1"/>
</dbReference>
<reference evidence="14" key="1">
    <citation type="submission" date="2016-11" db="UniProtKB">
        <authorList>
            <consortium name="WormBaseParasite"/>
        </authorList>
    </citation>
    <scope>IDENTIFICATION</scope>
</reference>
<dbReference type="GO" id="GO:0045596">
    <property type="term" value="P:negative regulation of cell differentiation"/>
    <property type="evidence" value="ECO:0007669"/>
    <property type="project" value="UniProtKB-ARBA"/>
</dbReference>
<dbReference type="PROSITE" id="PS00028">
    <property type="entry name" value="ZINC_FINGER_C2H2_1"/>
    <property type="match status" value="30"/>
</dbReference>
<feature type="domain" description="C2H2-type" evidence="12">
    <location>
        <begin position="418"/>
        <end position="445"/>
    </location>
</feature>
<organism evidence="13 14">
    <name type="scientific">Macrostomum lignano</name>
    <dbReference type="NCBI Taxonomy" id="282301"/>
    <lineage>
        <taxon>Eukaryota</taxon>
        <taxon>Metazoa</taxon>
        <taxon>Spiralia</taxon>
        <taxon>Lophotrochozoa</taxon>
        <taxon>Platyhelminthes</taxon>
        <taxon>Rhabditophora</taxon>
        <taxon>Macrostomorpha</taxon>
        <taxon>Macrostomida</taxon>
        <taxon>Macrostomidae</taxon>
        <taxon>Macrostomum</taxon>
    </lineage>
</organism>
<feature type="domain" description="C2H2-type" evidence="12">
    <location>
        <begin position="361"/>
        <end position="389"/>
    </location>
</feature>
<feature type="domain" description="C2H2-type" evidence="12">
    <location>
        <begin position="986"/>
        <end position="1013"/>
    </location>
</feature>
<dbReference type="GO" id="GO:0000978">
    <property type="term" value="F:RNA polymerase II cis-regulatory region sequence-specific DNA binding"/>
    <property type="evidence" value="ECO:0007669"/>
    <property type="project" value="TreeGrafter"/>
</dbReference>
<feature type="domain" description="C2H2-type" evidence="12">
    <location>
        <begin position="1134"/>
        <end position="1161"/>
    </location>
</feature>
<keyword evidence="9" id="KW-0804">Transcription</keyword>
<evidence type="ECO:0000256" key="1">
    <source>
        <dbReference type="ARBA" id="ARBA00004123"/>
    </source>
</evidence>
<dbReference type="GO" id="GO:0005654">
    <property type="term" value="C:nucleoplasm"/>
    <property type="evidence" value="ECO:0007669"/>
    <property type="project" value="TreeGrafter"/>
</dbReference>
<dbReference type="PANTHER" id="PTHR24399">
    <property type="entry name" value="ZINC FINGER AND BTB DOMAIN-CONTAINING"/>
    <property type="match status" value="1"/>
</dbReference>
<dbReference type="FunFam" id="3.30.160.60:FF:000275">
    <property type="entry name" value="zinc finger protein 90 homolog"/>
    <property type="match status" value="2"/>
</dbReference>
<comment type="similarity">
    <text evidence="2">Belongs to the krueppel C2H2-type zinc-finger protein family.</text>
</comment>
<evidence type="ECO:0000256" key="10">
    <source>
        <dbReference type="ARBA" id="ARBA00023242"/>
    </source>
</evidence>
<evidence type="ECO:0000313" key="14">
    <source>
        <dbReference type="WBParaSite" id="maker-uti_cns_0005194-snap-gene-0.9-mRNA-1"/>
    </source>
</evidence>
<dbReference type="FunFam" id="3.30.160.60:FF:000862">
    <property type="entry name" value="zinc finger protein 697"/>
    <property type="match status" value="1"/>
</dbReference>
<feature type="domain" description="C2H2-type" evidence="12">
    <location>
        <begin position="1483"/>
        <end position="1510"/>
    </location>
</feature>
<dbReference type="FunFam" id="3.30.160.60:FF:000012">
    <property type="entry name" value="RB-associated KRAB zinc finger protein-like"/>
    <property type="match status" value="1"/>
</dbReference>
<dbReference type="FunFam" id="3.30.160.60:FF:001370">
    <property type="entry name" value="Zinc finger protein"/>
    <property type="match status" value="1"/>
</dbReference>
<dbReference type="PROSITE" id="PS50157">
    <property type="entry name" value="ZINC_FINGER_C2H2_2"/>
    <property type="match status" value="31"/>
</dbReference>
<dbReference type="FunFam" id="3.30.160.60:FF:001290">
    <property type="entry name" value="Zinc finger 45-like"/>
    <property type="match status" value="1"/>
</dbReference>
<feature type="domain" description="C2H2-type" evidence="12">
    <location>
        <begin position="1511"/>
        <end position="1538"/>
    </location>
</feature>
<dbReference type="FunFam" id="3.30.160.60:FF:000912">
    <property type="entry name" value="Zinc finger protein 660"/>
    <property type="match status" value="1"/>
</dbReference>
<dbReference type="Pfam" id="PF00096">
    <property type="entry name" value="zf-C2H2"/>
    <property type="match status" value="26"/>
</dbReference>
<evidence type="ECO:0000256" key="8">
    <source>
        <dbReference type="ARBA" id="ARBA00023125"/>
    </source>
</evidence>
<evidence type="ECO:0000256" key="3">
    <source>
        <dbReference type="ARBA" id="ARBA00022723"/>
    </source>
</evidence>
<evidence type="ECO:0000313" key="13">
    <source>
        <dbReference type="Proteomes" id="UP000095280"/>
    </source>
</evidence>
<comment type="subcellular location">
    <subcellularLocation>
        <location evidence="1">Nucleus</location>
    </subcellularLocation>
</comment>
<feature type="domain" description="C2H2-type" evidence="12">
    <location>
        <begin position="1567"/>
        <end position="1594"/>
    </location>
</feature>
<dbReference type="FunFam" id="3.30.160.60:FF:000100">
    <property type="entry name" value="Zinc finger 45-like"/>
    <property type="match status" value="1"/>
</dbReference>
<name>A0A1I8HA22_9PLAT</name>
<evidence type="ECO:0000256" key="11">
    <source>
        <dbReference type="PROSITE-ProRule" id="PRU00042"/>
    </source>
</evidence>